<dbReference type="OrthoDB" id="9795199at2"/>
<dbReference type="PANTHER" id="PTHR43610:SF1">
    <property type="entry name" value="N-ACETYLTRANSFERASE DOMAIN-CONTAINING PROTEIN"/>
    <property type="match status" value="1"/>
</dbReference>
<dbReference type="Proteomes" id="UP000297540">
    <property type="component" value="Unassembled WGS sequence"/>
</dbReference>
<dbReference type="RefSeq" id="WP_133235670.1">
    <property type="nucleotide sequence ID" value="NZ_SOZE01000037.1"/>
</dbReference>
<dbReference type="PANTHER" id="PTHR43610">
    <property type="entry name" value="BLL6696 PROTEIN"/>
    <property type="match status" value="1"/>
</dbReference>
<feature type="domain" description="N-acetyltransferase" evidence="1">
    <location>
        <begin position="16"/>
        <end position="173"/>
    </location>
</feature>
<organism evidence="2 3">
    <name type="scientific">Mucilaginibacter psychrotolerans</name>
    <dbReference type="NCBI Taxonomy" id="1524096"/>
    <lineage>
        <taxon>Bacteria</taxon>
        <taxon>Pseudomonadati</taxon>
        <taxon>Bacteroidota</taxon>
        <taxon>Sphingobacteriia</taxon>
        <taxon>Sphingobacteriales</taxon>
        <taxon>Sphingobacteriaceae</taxon>
        <taxon>Mucilaginibacter</taxon>
    </lineage>
</organism>
<keyword evidence="3" id="KW-1185">Reference proteome</keyword>
<dbReference type="Pfam" id="PF13302">
    <property type="entry name" value="Acetyltransf_3"/>
    <property type="match status" value="1"/>
</dbReference>
<dbReference type="InterPro" id="IPR000182">
    <property type="entry name" value="GNAT_dom"/>
</dbReference>
<dbReference type="EMBL" id="SOZE01000037">
    <property type="protein sequence ID" value="TFF33900.1"/>
    <property type="molecule type" value="Genomic_DNA"/>
</dbReference>
<dbReference type="GO" id="GO:0016747">
    <property type="term" value="F:acyltransferase activity, transferring groups other than amino-acyl groups"/>
    <property type="evidence" value="ECO:0007669"/>
    <property type="project" value="InterPro"/>
</dbReference>
<sequence>MKIFELESTKLENELVALQLLQERDFERLYEVASDPMIWELHPVKDRYKKEVFRLYFNDAVASQSAFLVIDKATSDIIGCTRLYNYLPAQSSVAIGYTFLARNYWGGAYNSAMKSLLMEHLFKTVDNVLFHIAATNIRSQKATCKLGAVKVNEVDFDHYGTKLLHYEYLVKKSDYYK</sequence>
<comment type="caution">
    <text evidence="2">The sequence shown here is derived from an EMBL/GenBank/DDBJ whole genome shotgun (WGS) entry which is preliminary data.</text>
</comment>
<reference evidence="2 3" key="1">
    <citation type="journal article" date="2017" name="Int. J. Syst. Evol. Microbiol.">
        <title>Mucilaginibacterpsychrotolerans sp. nov., isolated from peatlands.</title>
        <authorList>
            <person name="Deng Y."/>
            <person name="Shen L."/>
            <person name="Xu B."/>
            <person name="Liu Y."/>
            <person name="Gu Z."/>
            <person name="Liu H."/>
            <person name="Zhou Y."/>
        </authorList>
    </citation>
    <scope>NUCLEOTIDE SEQUENCE [LARGE SCALE GENOMIC DNA]</scope>
    <source>
        <strain evidence="2 3">NH7-4</strain>
    </source>
</reference>
<dbReference type="SUPFAM" id="SSF55729">
    <property type="entry name" value="Acyl-CoA N-acyltransferases (Nat)"/>
    <property type="match status" value="1"/>
</dbReference>
<dbReference type="PROSITE" id="PS51186">
    <property type="entry name" value="GNAT"/>
    <property type="match status" value="1"/>
</dbReference>
<dbReference type="Gene3D" id="3.40.630.30">
    <property type="match status" value="1"/>
</dbReference>
<dbReference type="InterPro" id="IPR016181">
    <property type="entry name" value="Acyl_CoA_acyltransferase"/>
</dbReference>
<proteinExistence type="predicted"/>
<gene>
    <name evidence="2" type="ORF">E2R66_23775</name>
</gene>
<keyword evidence="2" id="KW-0808">Transferase</keyword>
<dbReference type="AlphaFoldDB" id="A0A4Y8S5T6"/>
<accession>A0A4Y8S5T6</accession>
<evidence type="ECO:0000259" key="1">
    <source>
        <dbReference type="PROSITE" id="PS51186"/>
    </source>
</evidence>
<evidence type="ECO:0000313" key="3">
    <source>
        <dbReference type="Proteomes" id="UP000297540"/>
    </source>
</evidence>
<evidence type="ECO:0000313" key="2">
    <source>
        <dbReference type="EMBL" id="TFF33900.1"/>
    </source>
</evidence>
<name>A0A4Y8S5T6_9SPHI</name>
<protein>
    <submittedName>
        <fullName evidence="2">N-acetyltransferase</fullName>
    </submittedName>
</protein>